<dbReference type="InterPro" id="IPR013604">
    <property type="entry name" value="7TM_chemorcpt"/>
</dbReference>
<dbReference type="GO" id="GO:0030424">
    <property type="term" value="C:axon"/>
    <property type="evidence" value="ECO:0007669"/>
    <property type="project" value="TreeGrafter"/>
</dbReference>
<dbReference type="AlphaFoldDB" id="A0A8J6LEX2"/>
<evidence type="ECO:0000256" key="7">
    <source>
        <dbReference type="ARBA" id="ARBA00023224"/>
    </source>
</evidence>
<evidence type="ECO:0000256" key="8">
    <source>
        <dbReference type="RuleBase" id="RU363108"/>
    </source>
</evidence>
<reference evidence="9" key="2">
    <citation type="submission" date="2021-08" db="EMBL/GenBank/DDBJ databases">
        <authorList>
            <person name="Eriksson T."/>
        </authorList>
    </citation>
    <scope>NUCLEOTIDE SEQUENCE</scope>
    <source>
        <strain evidence="9">Stoneville</strain>
        <tissue evidence="9">Whole head</tissue>
    </source>
</reference>
<dbReference type="GO" id="GO:0030425">
    <property type="term" value="C:dendrite"/>
    <property type="evidence" value="ECO:0007669"/>
    <property type="project" value="TreeGrafter"/>
</dbReference>
<evidence type="ECO:0000256" key="3">
    <source>
        <dbReference type="ARBA" id="ARBA00022692"/>
    </source>
</evidence>
<comment type="similarity">
    <text evidence="8">Belongs to the insect chemoreceptor superfamily. Gustatory receptor (GR) family.</text>
</comment>
<evidence type="ECO:0000256" key="5">
    <source>
        <dbReference type="ARBA" id="ARBA00023136"/>
    </source>
</evidence>
<feature type="transmembrane region" description="Helical" evidence="8">
    <location>
        <begin position="244"/>
        <end position="270"/>
    </location>
</feature>
<keyword evidence="5 8" id="KW-0472">Membrane</keyword>
<accession>A0A8J6LEX2</accession>
<evidence type="ECO:0000256" key="1">
    <source>
        <dbReference type="ARBA" id="ARBA00004651"/>
    </source>
</evidence>
<gene>
    <name evidence="9" type="ORF">GEV33_005404</name>
</gene>
<dbReference type="GO" id="GO:0007165">
    <property type="term" value="P:signal transduction"/>
    <property type="evidence" value="ECO:0007669"/>
    <property type="project" value="UniProtKB-KW"/>
</dbReference>
<organism evidence="9 10">
    <name type="scientific">Tenebrio molitor</name>
    <name type="common">Yellow mealworm beetle</name>
    <dbReference type="NCBI Taxonomy" id="7067"/>
    <lineage>
        <taxon>Eukaryota</taxon>
        <taxon>Metazoa</taxon>
        <taxon>Ecdysozoa</taxon>
        <taxon>Arthropoda</taxon>
        <taxon>Hexapoda</taxon>
        <taxon>Insecta</taxon>
        <taxon>Pterygota</taxon>
        <taxon>Neoptera</taxon>
        <taxon>Endopterygota</taxon>
        <taxon>Coleoptera</taxon>
        <taxon>Polyphaga</taxon>
        <taxon>Cucujiformia</taxon>
        <taxon>Tenebrionidae</taxon>
        <taxon>Tenebrio</taxon>
    </lineage>
</organism>
<dbReference type="Pfam" id="PF08395">
    <property type="entry name" value="7tm_7"/>
    <property type="match status" value="1"/>
</dbReference>
<comment type="function">
    <text evidence="8">Gustatory receptor which mediates acceptance or avoidance behavior, depending on its substrates.</text>
</comment>
<evidence type="ECO:0000256" key="6">
    <source>
        <dbReference type="ARBA" id="ARBA00023170"/>
    </source>
</evidence>
<feature type="transmembrane region" description="Helical" evidence="8">
    <location>
        <begin position="78"/>
        <end position="97"/>
    </location>
</feature>
<dbReference type="GO" id="GO:0005886">
    <property type="term" value="C:plasma membrane"/>
    <property type="evidence" value="ECO:0007669"/>
    <property type="project" value="UniProtKB-SubCell"/>
</dbReference>
<dbReference type="GO" id="GO:0007635">
    <property type="term" value="P:chemosensory behavior"/>
    <property type="evidence" value="ECO:0007669"/>
    <property type="project" value="TreeGrafter"/>
</dbReference>
<name>A0A8J6LEX2_TENMO</name>
<proteinExistence type="inferred from homology"/>
<dbReference type="GO" id="GO:0050909">
    <property type="term" value="P:sensory perception of taste"/>
    <property type="evidence" value="ECO:0007669"/>
    <property type="project" value="InterPro"/>
</dbReference>
<keyword evidence="6 8" id="KW-0675">Receptor</keyword>
<keyword evidence="4 8" id="KW-1133">Transmembrane helix</keyword>
<comment type="caution">
    <text evidence="9">The sequence shown here is derived from an EMBL/GenBank/DDBJ whole genome shotgun (WGS) entry which is preliminary data.</text>
</comment>
<feature type="transmembrane region" description="Helical" evidence="8">
    <location>
        <begin position="282"/>
        <end position="307"/>
    </location>
</feature>
<evidence type="ECO:0000313" key="9">
    <source>
        <dbReference type="EMBL" id="KAH0817387.1"/>
    </source>
</evidence>
<dbReference type="PANTHER" id="PTHR21143:SF133">
    <property type="entry name" value="GUSTATORY AND PHEROMONE RECEPTOR 32A-RELATED"/>
    <property type="match status" value="1"/>
</dbReference>
<dbReference type="PANTHER" id="PTHR21143">
    <property type="entry name" value="INVERTEBRATE GUSTATORY RECEPTOR"/>
    <property type="match status" value="1"/>
</dbReference>
<dbReference type="GO" id="GO:0008049">
    <property type="term" value="P:male courtship behavior"/>
    <property type="evidence" value="ECO:0007669"/>
    <property type="project" value="TreeGrafter"/>
</dbReference>
<dbReference type="EMBL" id="JABDTM020019577">
    <property type="protein sequence ID" value="KAH0817387.1"/>
    <property type="molecule type" value="Genomic_DNA"/>
</dbReference>
<feature type="transmembrane region" description="Helical" evidence="8">
    <location>
        <begin position="136"/>
        <end position="153"/>
    </location>
</feature>
<dbReference type="Proteomes" id="UP000719412">
    <property type="component" value="Unassembled WGS sequence"/>
</dbReference>
<reference evidence="9" key="1">
    <citation type="journal article" date="2020" name="J Insects Food Feed">
        <title>The yellow mealworm (Tenebrio molitor) genome: a resource for the emerging insects as food and feed industry.</title>
        <authorList>
            <person name="Eriksson T."/>
            <person name="Andere A."/>
            <person name="Kelstrup H."/>
            <person name="Emery V."/>
            <person name="Picard C."/>
        </authorList>
    </citation>
    <scope>NUCLEOTIDE SEQUENCE</scope>
    <source>
        <strain evidence="9">Stoneville</strain>
        <tissue evidence="9">Whole head</tissue>
    </source>
</reference>
<sequence length="391" mass="44574">MTTNLVQKFLDMQKVFLVHNQIYGLATFTYTDTNFRFSKLRCFYIISLLTVFCLLMACFLAMALTVTSEDSIYKGTTVITVVSSTIYVATTWIFCLVKCHEHMELLSMIIDFDVKLQTSCVVINHQKSKKRTVIKLAGRYIYLALLVVYYIKFSSVSMEISDKSMVLPLIFMAFFNSAVCYQTIELVSLLRSRFKILNKQISILVKQFATSDSVKFVSVDNRKKFFTLSKICALHHHLTKSVKLFNAIFGVTLLFMFGVSFIVIVLSLFYTSAELQSNEIAWNSILTMIAPSISFFIDLIWVCDVCYSTIEEAKRAGELIHKIDTDDHDIIDEVEMFSLQIANEEVEFNAAGFFPINYTLVFSIIGGVTTYIIILIQLSATLSEQSEEKIV</sequence>
<feature type="transmembrane region" description="Helical" evidence="8">
    <location>
        <begin position="165"/>
        <end position="190"/>
    </location>
</feature>
<evidence type="ECO:0000256" key="4">
    <source>
        <dbReference type="ARBA" id="ARBA00022989"/>
    </source>
</evidence>
<feature type="transmembrane region" description="Helical" evidence="8">
    <location>
        <begin position="358"/>
        <end position="378"/>
    </location>
</feature>
<keyword evidence="10" id="KW-1185">Reference proteome</keyword>
<keyword evidence="3 8" id="KW-0812">Transmembrane</keyword>
<protein>
    <recommendedName>
        <fullName evidence="8">Gustatory receptor</fullName>
    </recommendedName>
</protein>
<feature type="transmembrane region" description="Helical" evidence="8">
    <location>
        <begin position="43"/>
        <end position="66"/>
    </location>
</feature>
<keyword evidence="2 8" id="KW-1003">Cell membrane</keyword>
<dbReference type="GO" id="GO:0043025">
    <property type="term" value="C:neuronal cell body"/>
    <property type="evidence" value="ECO:0007669"/>
    <property type="project" value="TreeGrafter"/>
</dbReference>
<evidence type="ECO:0000313" key="10">
    <source>
        <dbReference type="Proteomes" id="UP000719412"/>
    </source>
</evidence>
<keyword evidence="7 8" id="KW-0807">Transducer</keyword>
<comment type="subcellular location">
    <subcellularLocation>
        <location evidence="1 8">Cell membrane</location>
        <topology evidence="1 8">Multi-pass membrane protein</topology>
    </subcellularLocation>
</comment>
<evidence type="ECO:0000256" key="2">
    <source>
        <dbReference type="ARBA" id="ARBA00022475"/>
    </source>
</evidence>